<sequence length="130" mass="15399">MESMMIFQNNLFTWLEELRRSLPRQRRLPRNLLLNQRSSLSSSRPIYLNNCRKKIIRGFALLEIFLGTFHANRYFRFYPVAFSNLLAVYASPSLLKAFDGSGIYIYGTLDAQEMISLMLSDPYDWYLPWQ</sequence>
<protein>
    <submittedName>
        <fullName evidence="1">Uncharacterized protein</fullName>
    </submittedName>
</protein>
<evidence type="ECO:0000313" key="1">
    <source>
        <dbReference type="EMBL" id="KAK4762742.1"/>
    </source>
</evidence>
<gene>
    <name evidence="1" type="ORF">SAY86_008510</name>
</gene>
<accession>A0AAN7KFI0</accession>
<dbReference type="Proteomes" id="UP001346149">
    <property type="component" value="Unassembled WGS sequence"/>
</dbReference>
<dbReference type="AlphaFoldDB" id="A0AAN7KFI0"/>
<evidence type="ECO:0000313" key="2">
    <source>
        <dbReference type="Proteomes" id="UP001346149"/>
    </source>
</evidence>
<proteinExistence type="predicted"/>
<comment type="caution">
    <text evidence="1">The sequence shown here is derived from an EMBL/GenBank/DDBJ whole genome shotgun (WGS) entry which is preliminary data.</text>
</comment>
<keyword evidence="2" id="KW-1185">Reference proteome</keyword>
<dbReference type="EMBL" id="JAXQNO010000024">
    <property type="protein sequence ID" value="KAK4762742.1"/>
    <property type="molecule type" value="Genomic_DNA"/>
</dbReference>
<reference evidence="1 2" key="1">
    <citation type="journal article" date="2023" name="Hortic Res">
        <title>Pangenome of water caltrop reveals structural variations and asymmetric subgenome divergence after allopolyploidization.</title>
        <authorList>
            <person name="Zhang X."/>
            <person name="Chen Y."/>
            <person name="Wang L."/>
            <person name="Yuan Y."/>
            <person name="Fang M."/>
            <person name="Shi L."/>
            <person name="Lu R."/>
            <person name="Comes H.P."/>
            <person name="Ma Y."/>
            <person name="Chen Y."/>
            <person name="Huang G."/>
            <person name="Zhou Y."/>
            <person name="Zheng Z."/>
            <person name="Qiu Y."/>
        </authorList>
    </citation>
    <scope>NUCLEOTIDE SEQUENCE [LARGE SCALE GENOMIC DNA]</scope>
    <source>
        <strain evidence="1">F231</strain>
    </source>
</reference>
<name>A0AAN7KFI0_TRANT</name>
<organism evidence="1 2">
    <name type="scientific">Trapa natans</name>
    <name type="common">Water chestnut</name>
    <dbReference type="NCBI Taxonomy" id="22666"/>
    <lineage>
        <taxon>Eukaryota</taxon>
        <taxon>Viridiplantae</taxon>
        <taxon>Streptophyta</taxon>
        <taxon>Embryophyta</taxon>
        <taxon>Tracheophyta</taxon>
        <taxon>Spermatophyta</taxon>
        <taxon>Magnoliopsida</taxon>
        <taxon>eudicotyledons</taxon>
        <taxon>Gunneridae</taxon>
        <taxon>Pentapetalae</taxon>
        <taxon>rosids</taxon>
        <taxon>malvids</taxon>
        <taxon>Myrtales</taxon>
        <taxon>Lythraceae</taxon>
        <taxon>Trapa</taxon>
    </lineage>
</organism>